<keyword evidence="2" id="KW-1133">Transmembrane helix</keyword>
<evidence type="ECO:0000256" key="2">
    <source>
        <dbReference type="SAM" id="Phobius"/>
    </source>
</evidence>
<evidence type="ECO:0000313" key="3">
    <source>
        <dbReference type="EMBL" id="AJA93229.1"/>
    </source>
</evidence>
<gene>
    <name evidence="4" type="ORF">A7X95_02960</name>
    <name evidence="3" type="ORF">T478_1023</name>
</gene>
<protein>
    <submittedName>
        <fullName evidence="3">Uncharacterized protein</fullName>
    </submittedName>
</protein>
<sequence>MKPKIAYITVLFFSLVIPPAFADTVSTEIDNANYDIDYNANNVVLKSVTADLDFISLIFETEVSGSDGDVSITFQRDFFDAKLGYSDDDFFILSDGDEIEFEEVKTDEYRTLSFSLSAGTEEIEIIGTILANNSFLIEQKQQDVDAAAKAQAEADAQAEAEAAAKAQAESDTKAEAEAAAKAQAEIDVKNAEEEKIENMMNTCGDGTVYENGECVLSPMEKNASDFRTGPLIYSIVIGMSLGIVIMMILWGIGKKSHKVLSDDDS</sequence>
<reference evidence="4" key="2">
    <citation type="submission" date="2016-05" db="EMBL/GenBank/DDBJ databases">
        <authorList>
            <person name="Lavstsen T."/>
            <person name="Jespersen J.S."/>
        </authorList>
    </citation>
    <scope>NUCLEOTIDE SEQUENCE [LARGE SCALE GENOMIC DNA]</scope>
    <source>
        <strain evidence="4">U25</strain>
    </source>
</reference>
<dbReference type="AlphaFoldDB" id="A0A0A7V2F0"/>
<dbReference type="HOGENOM" id="CLU_1048076_0_0_2"/>
<dbReference type="STRING" id="1410606.T478_1023"/>
<feature type="coiled-coil region" evidence="1">
    <location>
        <begin position="137"/>
        <end position="199"/>
    </location>
</feature>
<dbReference type="EMBL" id="CP007026">
    <property type="protein sequence ID" value="AJA93229.1"/>
    <property type="molecule type" value="Genomic_DNA"/>
</dbReference>
<evidence type="ECO:0000313" key="4">
    <source>
        <dbReference type="EMBL" id="PTL88238.1"/>
    </source>
</evidence>
<evidence type="ECO:0000313" key="6">
    <source>
        <dbReference type="Proteomes" id="UP000241022"/>
    </source>
</evidence>
<dbReference type="KEGG" id="nbv:T478_1023"/>
<keyword evidence="2" id="KW-0472">Membrane</keyword>
<dbReference type="Proteomes" id="UP000241022">
    <property type="component" value="Unassembled WGS sequence"/>
</dbReference>
<name>A0A0A7V2F0_9ARCH</name>
<dbReference type="OrthoDB" id="3313at2157"/>
<evidence type="ECO:0000313" key="5">
    <source>
        <dbReference type="Proteomes" id="UP000030944"/>
    </source>
</evidence>
<dbReference type="EMBL" id="LXWN01000001">
    <property type="protein sequence ID" value="PTL88238.1"/>
    <property type="molecule type" value="Genomic_DNA"/>
</dbReference>
<dbReference type="Proteomes" id="UP000030944">
    <property type="component" value="Chromosome"/>
</dbReference>
<keyword evidence="2" id="KW-0812">Transmembrane</keyword>
<keyword evidence="6" id="KW-1185">Reference proteome</keyword>
<organism evidence="3 5">
    <name type="scientific">Candidatus Nitrosopelagicus brevis</name>
    <dbReference type="NCBI Taxonomy" id="1410606"/>
    <lineage>
        <taxon>Archaea</taxon>
        <taxon>Nitrososphaerota</taxon>
    </lineage>
</organism>
<feature type="transmembrane region" description="Helical" evidence="2">
    <location>
        <begin position="231"/>
        <end position="252"/>
    </location>
</feature>
<proteinExistence type="predicted"/>
<keyword evidence="1" id="KW-0175">Coiled coil</keyword>
<dbReference type="RefSeq" id="WP_052433895.1">
    <property type="nucleotide sequence ID" value="NZ_CP007026.1"/>
</dbReference>
<reference evidence="3 5" key="1">
    <citation type="journal article" date="2015" name="Proc. Natl. Acad. Sci. U.S.A.">
        <title>Genomic and proteomic characterization of "Candidatus Nitrosopelagicus brevis": An ammonia-oxidizing archaeon from the open ocean.</title>
        <authorList>
            <person name="Santoro A.E."/>
            <person name="Dupont C.L."/>
            <person name="Richter R.A."/>
            <person name="Craig M.T."/>
            <person name="Carini P."/>
            <person name="McIlvin M.R."/>
            <person name="Yang Y."/>
            <person name="Orsi W.D."/>
            <person name="Moran D.M."/>
            <person name="Saito M.A."/>
        </authorList>
    </citation>
    <scope>NUCLEOTIDE SEQUENCE [LARGE SCALE GENOMIC DNA]</scope>
    <source>
        <strain evidence="3">CN25</strain>
        <strain evidence="5">V2</strain>
    </source>
</reference>
<reference evidence="4 6" key="3">
    <citation type="submission" date="2018-04" db="EMBL/GenBank/DDBJ databases">
        <title>Transcriptomics of ammonia oxidizing archaea.</title>
        <authorList>
            <person name="Carini P."/>
        </authorList>
    </citation>
    <scope>NUCLEOTIDE SEQUENCE [LARGE SCALE GENOMIC DNA]</scope>
    <source>
        <strain evidence="4 6">U25</strain>
    </source>
</reference>
<dbReference type="GeneID" id="55863157"/>
<evidence type="ECO:0000256" key="1">
    <source>
        <dbReference type="SAM" id="Coils"/>
    </source>
</evidence>
<accession>A0A0A7V2F0</accession>